<keyword evidence="1" id="KW-0812">Transmembrane</keyword>
<proteinExistence type="predicted"/>
<reference evidence="3" key="1">
    <citation type="journal article" date="2019" name="Int. J. Syst. Evol. Microbiol.">
        <title>The Global Catalogue of Microorganisms (GCM) 10K type strain sequencing project: providing services to taxonomists for standard genome sequencing and annotation.</title>
        <authorList>
            <consortium name="The Broad Institute Genomics Platform"/>
            <consortium name="The Broad Institute Genome Sequencing Center for Infectious Disease"/>
            <person name="Wu L."/>
            <person name="Ma J."/>
        </authorList>
    </citation>
    <scope>NUCLEOTIDE SEQUENCE [LARGE SCALE GENOMIC DNA]</scope>
    <source>
        <strain evidence="3">CGMCC 4.7349</strain>
    </source>
</reference>
<gene>
    <name evidence="2" type="ORF">GCM10012286_37270</name>
</gene>
<organism evidence="2 3">
    <name type="scientific">Streptomyces lasiicapitis</name>
    <dbReference type="NCBI Taxonomy" id="1923961"/>
    <lineage>
        <taxon>Bacteria</taxon>
        <taxon>Bacillati</taxon>
        <taxon>Actinomycetota</taxon>
        <taxon>Actinomycetes</taxon>
        <taxon>Kitasatosporales</taxon>
        <taxon>Streptomycetaceae</taxon>
        <taxon>Streptomyces</taxon>
    </lineage>
</organism>
<keyword evidence="1" id="KW-0472">Membrane</keyword>
<sequence length="378" mass="41237">MFRRKQPAQNPDIAKHMRGLFAAMSPAERGDPQLMAKKYGQYFYGGALAHRLARSQKRSRAHFHIGFEAADGDFATLTKRSALVAETLLLSHRGTGSCHSIFPRRTTSTTNYPVGANPSLSGLALSTRESTSAVYMTCRDLNALGQWITDAEPLLKSGLAWYMPDYWVDGESTISPRGPGASSVRTIRRDESHDIPSYLDFLVQDGKVVGEFDASPVASQVVRPVLRIDLPFVDGVTLRDFSEITVQEFASYAQLRLFLRDAFLGLDDALNAEQSEREMVRIGQRIESEIRGVQSQLTAARRKRAVAVTGATIGTVGATLVAVYGPAFNEALAVLGVAGAGGVWGVVQAMADGGPRALRDSQWYYVWALAKKSNTYGL</sequence>
<protein>
    <submittedName>
        <fullName evidence="2">Uncharacterized protein</fullName>
    </submittedName>
</protein>
<name>A0ABQ2M3H0_9ACTN</name>
<dbReference type="RefSeq" id="WP_189174807.1">
    <property type="nucleotide sequence ID" value="NZ_BMNG01000007.1"/>
</dbReference>
<dbReference type="Proteomes" id="UP000656881">
    <property type="component" value="Unassembled WGS sequence"/>
</dbReference>
<feature type="transmembrane region" description="Helical" evidence="1">
    <location>
        <begin position="331"/>
        <end position="351"/>
    </location>
</feature>
<evidence type="ECO:0000313" key="3">
    <source>
        <dbReference type="Proteomes" id="UP000656881"/>
    </source>
</evidence>
<evidence type="ECO:0000313" key="2">
    <source>
        <dbReference type="EMBL" id="GGO46411.1"/>
    </source>
</evidence>
<evidence type="ECO:0000256" key="1">
    <source>
        <dbReference type="SAM" id="Phobius"/>
    </source>
</evidence>
<keyword evidence="1" id="KW-1133">Transmembrane helix</keyword>
<dbReference type="EMBL" id="BMNG01000007">
    <property type="protein sequence ID" value="GGO46411.1"/>
    <property type="molecule type" value="Genomic_DNA"/>
</dbReference>
<keyword evidence="3" id="KW-1185">Reference proteome</keyword>
<comment type="caution">
    <text evidence="2">The sequence shown here is derived from an EMBL/GenBank/DDBJ whole genome shotgun (WGS) entry which is preliminary data.</text>
</comment>
<accession>A0ABQ2M3H0</accession>
<feature type="transmembrane region" description="Helical" evidence="1">
    <location>
        <begin position="305"/>
        <end position="325"/>
    </location>
</feature>